<comment type="cofactor">
    <cofactor evidence="1">
        <name>heme</name>
        <dbReference type="ChEBI" id="CHEBI:30413"/>
    </cofactor>
</comment>
<dbReference type="GO" id="GO:0019825">
    <property type="term" value="F:oxygen binding"/>
    <property type="evidence" value="ECO:0007669"/>
    <property type="project" value="InterPro"/>
</dbReference>
<evidence type="ECO:0000256" key="4">
    <source>
        <dbReference type="ARBA" id="ARBA00022723"/>
    </source>
</evidence>
<evidence type="ECO:0000256" key="1">
    <source>
        <dbReference type="ARBA" id="ARBA00001971"/>
    </source>
</evidence>
<organism evidence="7 8">
    <name type="scientific">Algoriphagus halophilus</name>
    <dbReference type="NCBI Taxonomy" id="226505"/>
    <lineage>
        <taxon>Bacteria</taxon>
        <taxon>Pseudomonadati</taxon>
        <taxon>Bacteroidota</taxon>
        <taxon>Cytophagia</taxon>
        <taxon>Cytophagales</taxon>
        <taxon>Cyclobacteriaceae</taxon>
        <taxon>Algoriphagus</taxon>
    </lineage>
</organism>
<dbReference type="GO" id="GO:0015671">
    <property type="term" value="P:oxygen transport"/>
    <property type="evidence" value="ECO:0007669"/>
    <property type="project" value="InterPro"/>
</dbReference>
<evidence type="ECO:0000256" key="5">
    <source>
        <dbReference type="ARBA" id="ARBA00023004"/>
    </source>
</evidence>
<dbReference type="STRING" id="226505.SAMN05444394_2954"/>
<dbReference type="OrthoDB" id="9795814at2"/>
<dbReference type="InterPro" id="IPR009050">
    <property type="entry name" value="Globin-like_sf"/>
</dbReference>
<dbReference type="EMBL" id="FSRC01000002">
    <property type="protein sequence ID" value="SIO02309.1"/>
    <property type="molecule type" value="Genomic_DNA"/>
</dbReference>
<dbReference type="CDD" id="cd00454">
    <property type="entry name" value="TrHb1_N"/>
    <property type="match status" value="1"/>
</dbReference>
<dbReference type="PROSITE" id="PS01213">
    <property type="entry name" value="GLOBIN_FAM_2"/>
    <property type="match status" value="1"/>
</dbReference>
<dbReference type="AlphaFoldDB" id="A0A1N6G440"/>
<dbReference type="InterPro" id="IPR001486">
    <property type="entry name" value="Hemoglobin_trunc"/>
</dbReference>
<evidence type="ECO:0000313" key="7">
    <source>
        <dbReference type="EMBL" id="SIO02309.1"/>
    </source>
</evidence>
<dbReference type="InterPro" id="IPR019795">
    <property type="entry name" value="Globin_bac-like_CS"/>
</dbReference>
<dbReference type="RefSeq" id="WP_074225741.1">
    <property type="nucleotide sequence ID" value="NZ_FSRC01000002.1"/>
</dbReference>
<keyword evidence="4 6" id="KW-0479">Metal-binding</keyword>
<dbReference type="InterPro" id="IPR012292">
    <property type="entry name" value="Globin/Proto"/>
</dbReference>
<keyword evidence="5 6" id="KW-0408">Iron</keyword>
<dbReference type="GO" id="GO:0020037">
    <property type="term" value="F:heme binding"/>
    <property type="evidence" value="ECO:0007669"/>
    <property type="project" value="InterPro"/>
</dbReference>
<dbReference type="Pfam" id="PF01152">
    <property type="entry name" value="Bac_globin"/>
    <property type="match status" value="1"/>
</dbReference>
<feature type="binding site" description="distal binding residue" evidence="6">
    <location>
        <position position="78"/>
    </location>
    <ligand>
        <name>heme</name>
        <dbReference type="ChEBI" id="CHEBI:30413"/>
    </ligand>
    <ligandPart>
        <name>Fe</name>
        <dbReference type="ChEBI" id="CHEBI:18248"/>
    </ligandPart>
</feature>
<evidence type="ECO:0000256" key="6">
    <source>
        <dbReference type="PIRSR" id="PIRSR601486-1"/>
    </source>
</evidence>
<keyword evidence="3 6" id="KW-0349">Heme</keyword>
<gene>
    <name evidence="7" type="ORF">SAMN05444394_2954</name>
</gene>
<sequence length="126" mass="14118">MSTQASHSNQTLYQRLGGETKLKIIVDDVLDKNASNPMIAYYFEKIDMDRLKLLVFEFFSMGIGGPHSYSGRDMRTAHTGLNITDEEWDSGTEDTIWALDKNGVDPSTRDEVIAILETMRGDIVGV</sequence>
<reference evidence="8" key="1">
    <citation type="submission" date="2016-11" db="EMBL/GenBank/DDBJ databases">
        <authorList>
            <person name="Varghese N."/>
            <person name="Submissions S."/>
        </authorList>
    </citation>
    <scope>NUCLEOTIDE SEQUENCE [LARGE SCALE GENOMIC DNA]</scope>
    <source>
        <strain evidence="8">DSM 15292</strain>
    </source>
</reference>
<dbReference type="GO" id="GO:0046872">
    <property type="term" value="F:metal ion binding"/>
    <property type="evidence" value="ECO:0007669"/>
    <property type="project" value="UniProtKB-KW"/>
</dbReference>
<keyword evidence="2" id="KW-0813">Transport</keyword>
<keyword evidence="8" id="KW-1185">Reference proteome</keyword>
<accession>A0A1N6G440</accession>
<proteinExistence type="predicted"/>
<dbReference type="Proteomes" id="UP000185221">
    <property type="component" value="Unassembled WGS sequence"/>
</dbReference>
<evidence type="ECO:0000313" key="8">
    <source>
        <dbReference type="Proteomes" id="UP000185221"/>
    </source>
</evidence>
<protein>
    <submittedName>
        <fullName evidence="7">Hemoglobin</fullName>
    </submittedName>
</protein>
<name>A0A1N6G440_9BACT</name>
<evidence type="ECO:0000256" key="2">
    <source>
        <dbReference type="ARBA" id="ARBA00022448"/>
    </source>
</evidence>
<evidence type="ECO:0000256" key="3">
    <source>
        <dbReference type="ARBA" id="ARBA00022617"/>
    </source>
</evidence>
<dbReference type="Gene3D" id="1.10.490.10">
    <property type="entry name" value="Globins"/>
    <property type="match status" value="1"/>
</dbReference>
<dbReference type="SUPFAM" id="SSF46458">
    <property type="entry name" value="Globin-like"/>
    <property type="match status" value="1"/>
</dbReference>